<sequence length="117" mass="13279">MAKNQKNKRPINHKGMARKTPPIDYTKIPESGCPARVGIWPFRKTCGHKLFYPLIYVKIVPNTKPVMFGLSPFSPFVICGKCGANLRDELDAESAAKFRAGVDKIKQLVNGRWEYER</sequence>
<name>A0A0F8WQU5_9ZZZZ</name>
<evidence type="ECO:0000313" key="2">
    <source>
        <dbReference type="EMBL" id="KKK50720.1"/>
    </source>
</evidence>
<feature type="region of interest" description="Disordered" evidence="1">
    <location>
        <begin position="1"/>
        <end position="23"/>
    </location>
</feature>
<comment type="caution">
    <text evidence="2">The sequence shown here is derived from an EMBL/GenBank/DDBJ whole genome shotgun (WGS) entry which is preliminary data.</text>
</comment>
<dbReference type="EMBL" id="LAZR01067879">
    <property type="protein sequence ID" value="KKK50720.1"/>
    <property type="molecule type" value="Genomic_DNA"/>
</dbReference>
<accession>A0A0F8WQU5</accession>
<evidence type="ECO:0000256" key="1">
    <source>
        <dbReference type="SAM" id="MobiDB-lite"/>
    </source>
</evidence>
<proteinExistence type="predicted"/>
<reference evidence="2" key="1">
    <citation type="journal article" date="2015" name="Nature">
        <title>Complex archaea that bridge the gap between prokaryotes and eukaryotes.</title>
        <authorList>
            <person name="Spang A."/>
            <person name="Saw J.H."/>
            <person name="Jorgensen S.L."/>
            <person name="Zaremba-Niedzwiedzka K."/>
            <person name="Martijn J."/>
            <person name="Lind A.E."/>
            <person name="van Eijk R."/>
            <person name="Schleper C."/>
            <person name="Guy L."/>
            <person name="Ettema T.J."/>
        </authorList>
    </citation>
    <scope>NUCLEOTIDE SEQUENCE</scope>
</reference>
<feature type="compositionally biased region" description="Basic residues" evidence="1">
    <location>
        <begin position="1"/>
        <end position="17"/>
    </location>
</feature>
<gene>
    <name evidence="2" type="ORF">LCGC14_3122210</name>
</gene>
<dbReference type="AlphaFoldDB" id="A0A0F8WQU5"/>
<organism evidence="2">
    <name type="scientific">marine sediment metagenome</name>
    <dbReference type="NCBI Taxonomy" id="412755"/>
    <lineage>
        <taxon>unclassified sequences</taxon>
        <taxon>metagenomes</taxon>
        <taxon>ecological metagenomes</taxon>
    </lineage>
</organism>
<protein>
    <submittedName>
        <fullName evidence="2">Uncharacterized protein</fullName>
    </submittedName>
</protein>